<dbReference type="PANTHER" id="PTHR34982">
    <property type="entry name" value="YOP PROTEINS TRANSLOCATION PROTEIN L"/>
    <property type="match status" value="1"/>
</dbReference>
<dbReference type="PANTHER" id="PTHR34982:SF1">
    <property type="entry name" value="FLAGELLAR ASSEMBLY PROTEIN FLIH"/>
    <property type="match status" value="1"/>
</dbReference>
<evidence type="ECO:0000256" key="2">
    <source>
        <dbReference type="ARBA" id="ARBA00004496"/>
    </source>
</evidence>
<keyword evidence="6" id="KW-0963">Cytoplasm</keyword>
<evidence type="ECO:0000259" key="10">
    <source>
        <dbReference type="Pfam" id="PF02108"/>
    </source>
</evidence>
<comment type="caution">
    <text evidence="11">The sequence shown here is derived from an EMBL/GenBank/DDBJ whole genome shotgun (WGS) entry which is preliminary data.</text>
</comment>
<evidence type="ECO:0000256" key="3">
    <source>
        <dbReference type="ARBA" id="ARBA00006602"/>
    </source>
</evidence>
<keyword evidence="12" id="KW-1185">Reference proteome</keyword>
<dbReference type="GO" id="GO:0009288">
    <property type="term" value="C:bacterial-type flagellum"/>
    <property type="evidence" value="ECO:0007669"/>
    <property type="project" value="InterPro"/>
</dbReference>
<evidence type="ECO:0000256" key="5">
    <source>
        <dbReference type="ARBA" id="ARBA00022448"/>
    </source>
</evidence>
<comment type="similarity">
    <text evidence="3">Belongs to the FliH family.</text>
</comment>
<feature type="domain" description="Flagellar assembly protein FliH/Type III secretion system HrpE" evidence="10">
    <location>
        <begin position="124"/>
        <end position="249"/>
    </location>
</feature>
<reference evidence="11 12" key="1">
    <citation type="submission" date="2014-04" db="EMBL/GenBank/DDBJ databases">
        <title>Draft genome sequence of Photobacterium halotolerans S2753: a solonamide, ngercheumicin and holomycin producer.</title>
        <authorList>
            <person name="Machado H.R."/>
            <person name="Gram L."/>
        </authorList>
    </citation>
    <scope>NUCLEOTIDE SEQUENCE [LARGE SCALE GENOMIC DNA]</scope>
    <source>
        <strain evidence="11 12">S2753</strain>
    </source>
</reference>
<dbReference type="OrthoDB" id="8480773at2"/>
<dbReference type="Proteomes" id="UP000027192">
    <property type="component" value="Unassembled WGS sequence"/>
</dbReference>
<keyword evidence="7" id="KW-1005">Bacterial flagellum biogenesis</keyword>
<sequence length="271" mass="30054">MTMERRRGFVRLSGHQAEELERWAYPDYTEAEQAPADNALNYDPSWRPVVMDTEEPEPQPLTAAELEDIRQSAYEEGLDEGRAAGHAEGFETGRQEGVATGHQEGLAAGHEEGLAAGQAEIETHVASLTNIVNQLAEPLRQVDHEVESQLVNMVLLLTRELIRVEVQTNPQVILSTVREAVAALPLASQQLTLQLHPEDLALVQSAYGQQALEDRHWQLLAEPGLSRGDVQIEAGDSSVDYRMEDRIRHLLSQFLGMNNRPADEAPQESGE</sequence>
<keyword evidence="9" id="KW-1006">Bacterial flagellum protein export</keyword>
<dbReference type="RefSeq" id="WP_036748474.1">
    <property type="nucleotide sequence ID" value="NZ_JAGSGC010000002.1"/>
</dbReference>
<dbReference type="InterPro" id="IPR018035">
    <property type="entry name" value="Flagellar_FliH/T3SS_HrpE"/>
</dbReference>
<organism evidence="11 12">
    <name type="scientific">Photobacterium galatheae</name>
    <dbReference type="NCBI Taxonomy" id="1654360"/>
    <lineage>
        <taxon>Bacteria</taxon>
        <taxon>Pseudomonadati</taxon>
        <taxon>Pseudomonadota</taxon>
        <taxon>Gammaproteobacteria</taxon>
        <taxon>Vibrionales</taxon>
        <taxon>Vibrionaceae</taxon>
        <taxon>Photobacterium</taxon>
    </lineage>
</organism>
<dbReference type="STRING" id="1654360.EA58_02380"/>
<evidence type="ECO:0000313" key="11">
    <source>
        <dbReference type="EMBL" id="KDM93054.1"/>
    </source>
</evidence>
<dbReference type="GO" id="GO:0071973">
    <property type="term" value="P:bacterial-type flagellum-dependent cell motility"/>
    <property type="evidence" value="ECO:0007669"/>
    <property type="project" value="InterPro"/>
</dbReference>
<evidence type="ECO:0000256" key="9">
    <source>
        <dbReference type="ARBA" id="ARBA00023225"/>
    </source>
</evidence>
<evidence type="ECO:0000256" key="6">
    <source>
        <dbReference type="ARBA" id="ARBA00022490"/>
    </source>
</evidence>
<keyword evidence="8" id="KW-0653">Protein transport</keyword>
<dbReference type="PRINTS" id="PR01003">
    <property type="entry name" value="FLGFLIH"/>
</dbReference>
<comment type="function">
    <text evidence="1">Needed for flagellar regrowth and assembly.</text>
</comment>
<dbReference type="InterPro" id="IPR000563">
    <property type="entry name" value="Flag_FliH"/>
</dbReference>
<dbReference type="NCBIfam" id="NF004267">
    <property type="entry name" value="PRK05687.1-3"/>
    <property type="match status" value="1"/>
</dbReference>
<dbReference type="GO" id="GO:0003774">
    <property type="term" value="F:cytoskeletal motor activity"/>
    <property type="evidence" value="ECO:0007669"/>
    <property type="project" value="InterPro"/>
</dbReference>
<keyword evidence="11" id="KW-0966">Cell projection</keyword>
<gene>
    <name evidence="11" type="ORF">EA58_02380</name>
</gene>
<evidence type="ECO:0000256" key="4">
    <source>
        <dbReference type="ARBA" id="ARBA00016507"/>
    </source>
</evidence>
<accession>A0A066RRS3</accession>
<proteinExistence type="inferred from homology"/>
<dbReference type="GO" id="GO:0015031">
    <property type="term" value="P:protein transport"/>
    <property type="evidence" value="ECO:0007669"/>
    <property type="project" value="UniProtKB-KW"/>
</dbReference>
<comment type="subcellular location">
    <subcellularLocation>
        <location evidence="2">Cytoplasm</location>
    </subcellularLocation>
</comment>
<evidence type="ECO:0000256" key="7">
    <source>
        <dbReference type="ARBA" id="ARBA00022795"/>
    </source>
</evidence>
<dbReference type="EMBL" id="JMIB01000004">
    <property type="protein sequence ID" value="KDM93054.1"/>
    <property type="molecule type" value="Genomic_DNA"/>
</dbReference>
<keyword evidence="11" id="KW-0969">Cilium</keyword>
<evidence type="ECO:0000313" key="12">
    <source>
        <dbReference type="Proteomes" id="UP000027192"/>
    </source>
</evidence>
<dbReference type="InterPro" id="IPR051472">
    <property type="entry name" value="T3SS_Stator/FliH"/>
</dbReference>
<dbReference type="AlphaFoldDB" id="A0A066RRS3"/>
<dbReference type="Pfam" id="PF02108">
    <property type="entry name" value="FliH"/>
    <property type="match status" value="1"/>
</dbReference>
<evidence type="ECO:0000256" key="8">
    <source>
        <dbReference type="ARBA" id="ARBA00022927"/>
    </source>
</evidence>
<keyword evidence="5" id="KW-0813">Transport</keyword>
<dbReference type="NCBIfam" id="NF004270">
    <property type="entry name" value="PRK05687.2-1"/>
    <property type="match status" value="1"/>
</dbReference>
<name>A0A066RRS3_9GAMM</name>
<evidence type="ECO:0000256" key="1">
    <source>
        <dbReference type="ARBA" id="ARBA00003041"/>
    </source>
</evidence>
<dbReference type="GO" id="GO:0005829">
    <property type="term" value="C:cytosol"/>
    <property type="evidence" value="ECO:0007669"/>
    <property type="project" value="TreeGrafter"/>
</dbReference>
<dbReference type="GO" id="GO:0044781">
    <property type="term" value="P:bacterial-type flagellum organization"/>
    <property type="evidence" value="ECO:0007669"/>
    <property type="project" value="UniProtKB-KW"/>
</dbReference>
<keyword evidence="11" id="KW-0282">Flagellum</keyword>
<protein>
    <recommendedName>
        <fullName evidence="4">Flagellar assembly protein FliH</fullName>
    </recommendedName>
</protein>